<comment type="caution">
    <text evidence="1">The sequence shown here is derived from an EMBL/GenBank/DDBJ whole genome shotgun (WGS) entry which is preliminary data.</text>
</comment>
<sequence>MHFGVIRPTDVSAICIGKGQIRRSRVGSRELIEELQQLFARLCHRGLSRIGADIALKVSGVLNFRAFRQVFDVLCDCVEKLVHGVFDLTNFSIAAVEEVVLRLSAKVYDHHDSDHHDGHTGYGREGPGEFLFDVHGWFPAGWEALLLV</sequence>
<reference evidence="1 2" key="1">
    <citation type="submission" date="2020-07" db="EMBL/GenBank/DDBJ databases">
        <title>Genomic analyses of the natural microbiome of Caenorhabditis elegans.</title>
        <authorList>
            <person name="Samuel B."/>
        </authorList>
    </citation>
    <scope>NUCLEOTIDE SEQUENCE [LARGE SCALE GENOMIC DNA]</scope>
    <source>
        <strain evidence="1 2">BIGb0408</strain>
    </source>
</reference>
<name>A0A7Z0BQS8_9GAMM</name>
<gene>
    <name evidence="1" type="ORF">FHR27_002789</name>
</gene>
<dbReference type="AlphaFoldDB" id="A0A7Z0BQS8"/>
<accession>A0A7Z0BQS8</accession>
<dbReference type="EMBL" id="JACBYV010000001">
    <property type="protein sequence ID" value="NYH74179.1"/>
    <property type="molecule type" value="Genomic_DNA"/>
</dbReference>
<keyword evidence="2" id="KW-1185">Reference proteome</keyword>
<dbReference type="Proteomes" id="UP000578688">
    <property type="component" value="Unassembled WGS sequence"/>
</dbReference>
<protein>
    <submittedName>
        <fullName evidence="1">Uncharacterized protein</fullName>
    </submittedName>
</protein>
<evidence type="ECO:0000313" key="1">
    <source>
        <dbReference type="EMBL" id="NYH74179.1"/>
    </source>
</evidence>
<evidence type="ECO:0000313" key="2">
    <source>
        <dbReference type="Proteomes" id="UP000578688"/>
    </source>
</evidence>
<proteinExistence type="predicted"/>
<organism evidence="1 2">
    <name type="scientific">Phytopseudomonas flavescens</name>
    <dbReference type="NCBI Taxonomy" id="29435"/>
    <lineage>
        <taxon>Bacteria</taxon>
        <taxon>Pseudomonadati</taxon>
        <taxon>Pseudomonadota</taxon>
        <taxon>Gammaproteobacteria</taxon>
        <taxon>Pseudomonadales</taxon>
        <taxon>Pseudomonadaceae</taxon>
        <taxon>Phytopseudomonas</taxon>
    </lineage>
</organism>